<sequence length="251" mass="28751">MKPRPWNNIKINESNEPLVSIPKSIFRLTPHPYMSLGAPYRDGADPWVLRKSVLNRLLEAQKFLSKSNPHLQLALFDAWRPISVQKFMFDYTIKETCKSRGIDINNDSENANIDRIIQEVGRFWAKPSLNPSTPPPHSTGAAIDLTLADMNGKPLDLGGEIDFIGAKSSPSFYESESLRFPCSKYQVFHNRRFLLFSVMEQAGFVQHPNEWWHFSYGDQLWSWLKKQRNAIYGAAFEVSNDITFSLPSLVT</sequence>
<evidence type="ECO:0000256" key="3">
    <source>
        <dbReference type="ARBA" id="ARBA00022723"/>
    </source>
</evidence>
<dbReference type="AlphaFoldDB" id="A0A318RGF5"/>
<evidence type="ECO:0000256" key="6">
    <source>
        <dbReference type="ARBA" id="ARBA00022997"/>
    </source>
</evidence>
<keyword evidence="6 9" id="KW-0224">Dipeptidase</keyword>
<feature type="binding site" evidence="9">
    <location>
        <position position="213"/>
    </location>
    <ligand>
        <name>Zn(2+)</name>
        <dbReference type="ChEBI" id="CHEBI:29105"/>
        <note>catalytic</note>
    </ligand>
</feature>
<dbReference type="EC" id="3.4.13.22" evidence="9 10"/>
<dbReference type="GO" id="GO:0160237">
    <property type="term" value="F:D-Ala-D-Ala dipeptidase activity"/>
    <property type="evidence" value="ECO:0007669"/>
    <property type="project" value="UniProtKB-EC"/>
</dbReference>
<organism evidence="11 12">
    <name type="scientific">Prochlorococcus marinus XMU1408</name>
    <dbReference type="NCBI Taxonomy" id="2213228"/>
    <lineage>
        <taxon>Bacteria</taxon>
        <taxon>Bacillati</taxon>
        <taxon>Cyanobacteriota</taxon>
        <taxon>Cyanophyceae</taxon>
        <taxon>Synechococcales</taxon>
        <taxon>Prochlorococcaceae</taxon>
        <taxon>Prochlorococcus</taxon>
    </lineage>
</organism>
<feature type="active site" description="Proton donor/acceptor" evidence="9">
    <location>
        <position position="210"/>
    </location>
</feature>
<keyword evidence="5 9" id="KW-0862">Zinc</keyword>
<dbReference type="PIRSF" id="PIRSF026671">
    <property type="entry name" value="AA_dipeptidase"/>
    <property type="match status" value="1"/>
</dbReference>
<accession>A0A318RGF5</accession>
<evidence type="ECO:0000256" key="2">
    <source>
        <dbReference type="ARBA" id="ARBA00022670"/>
    </source>
</evidence>
<dbReference type="Proteomes" id="UP000247807">
    <property type="component" value="Unassembled WGS sequence"/>
</dbReference>
<comment type="similarity">
    <text evidence="9 10">Belongs to the peptidase M15D family.</text>
</comment>
<reference evidence="11 12" key="1">
    <citation type="journal article" date="2018" name="Appl. Environ. Microbiol.">
        <title>Genome rearrangement shapes Prochlorococcus ecological adaptation.</title>
        <authorList>
            <person name="Yan W."/>
            <person name="Wei S."/>
            <person name="Wang Q."/>
            <person name="Xiao X."/>
            <person name="Zeng Q."/>
            <person name="Jiao N."/>
            <person name="Zhang R."/>
        </authorList>
    </citation>
    <scope>NUCLEOTIDE SEQUENCE [LARGE SCALE GENOMIC DNA]</scope>
    <source>
        <strain evidence="11 12">XMU1408</strain>
    </source>
</reference>
<feature type="binding site" evidence="9">
    <location>
        <position position="144"/>
    </location>
    <ligand>
        <name>Zn(2+)</name>
        <dbReference type="ChEBI" id="CHEBI:29105"/>
        <note>catalytic</note>
    </ligand>
</feature>
<comment type="caution">
    <text evidence="11">The sequence shown here is derived from an EMBL/GenBank/DDBJ whole genome shotgun (WGS) entry which is preliminary data.</text>
</comment>
<evidence type="ECO:0000256" key="9">
    <source>
        <dbReference type="HAMAP-Rule" id="MF_01924"/>
    </source>
</evidence>
<keyword evidence="8 10" id="KW-0961">Cell wall biogenesis/degradation</keyword>
<dbReference type="OrthoDB" id="9801430at2"/>
<evidence type="ECO:0000256" key="7">
    <source>
        <dbReference type="ARBA" id="ARBA00023049"/>
    </source>
</evidence>
<keyword evidence="3 9" id="KW-0479">Metal-binding</keyword>
<dbReference type="SUPFAM" id="SSF55166">
    <property type="entry name" value="Hedgehog/DD-peptidase"/>
    <property type="match status" value="1"/>
</dbReference>
<keyword evidence="4 9" id="KW-0378">Hydrolase</keyword>
<dbReference type="EMBL" id="QJUE01000002">
    <property type="protein sequence ID" value="PYE02903.1"/>
    <property type="molecule type" value="Genomic_DNA"/>
</dbReference>
<dbReference type="InterPro" id="IPR009045">
    <property type="entry name" value="Zn_M74/Hedgehog-like"/>
</dbReference>
<evidence type="ECO:0000313" key="12">
    <source>
        <dbReference type="Proteomes" id="UP000247807"/>
    </source>
</evidence>
<keyword evidence="7 9" id="KW-0482">Metalloprotease</keyword>
<gene>
    <name evidence="11" type="ORF">DNJ73_03910</name>
</gene>
<evidence type="ECO:0000256" key="10">
    <source>
        <dbReference type="PIRNR" id="PIRNR026671"/>
    </source>
</evidence>
<dbReference type="GO" id="GO:0071555">
    <property type="term" value="P:cell wall organization"/>
    <property type="evidence" value="ECO:0007669"/>
    <property type="project" value="UniProtKB-KW"/>
</dbReference>
<name>A0A318RGF5_PROMR</name>
<evidence type="ECO:0000256" key="4">
    <source>
        <dbReference type="ARBA" id="ARBA00022801"/>
    </source>
</evidence>
<dbReference type="HAMAP" id="MF_01924">
    <property type="entry name" value="A_A_dipeptidase"/>
    <property type="match status" value="1"/>
</dbReference>
<comment type="cofactor">
    <cofactor evidence="9">
        <name>Zn(2+)</name>
        <dbReference type="ChEBI" id="CHEBI:29105"/>
    </cofactor>
    <text evidence="9">Binds 1 zinc ion per subunit.</text>
</comment>
<comment type="catalytic activity">
    <reaction evidence="1 9 10">
        <text>D-alanyl-D-alanine + H2O = 2 D-alanine</text>
        <dbReference type="Rhea" id="RHEA:20661"/>
        <dbReference type="ChEBI" id="CHEBI:15377"/>
        <dbReference type="ChEBI" id="CHEBI:57416"/>
        <dbReference type="ChEBI" id="CHEBI:57822"/>
        <dbReference type="EC" id="3.4.13.22"/>
    </reaction>
</comment>
<evidence type="ECO:0000313" key="11">
    <source>
        <dbReference type="EMBL" id="PYE02903.1"/>
    </source>
</evidence>
<feature type="binding site" evidence="9">
    <location>
        <position position="137"/>
    </location>
    <ligand>
        <name>Zn(2+)</name>
        <dbReference type="ChEBI" id="CHEBI:29105"/>
        <note>catalytic</note>
    </ligand>
</feature>
<dbReference type="GO" id="GO:0006508">
    <property type="term" value="P:proteolysis"/>
    <property type="evidence" value="ECO:0007669"/>
    <property type="project" value="UniProtKB-KW"/>
</dbReference>
<dbReference type="PANTHER" id="PTHR43126:SF2">
    <property type="entry name" value="D-ALANYL-D-ALANINE DIPEPTIDASE"/>
    <property type="match status" value="1"/>
</dbReference>
<dbReference type="Gene3D" id="3.30.1380.10">
    <property type="match status" value="1"/>
</dbReference>
<proteinExistence type="inferred from homology"/>
<dbReference type="GO" id="GO:0008237">
    <property type="term" value="F:metallopeptidase activity"/>
    <property type="evidence" value="ECO:0007669"/>
    <property type="project" value="UniProtKB-KW"/>
</dbReference>
<dbReference type="CDD" id="cd14843">
    <property type="entry name" value="D-Ala-D-Ala_dipeptidase_like"/>
    <property type="match status" value="1"/>
</dbReference>
<evidence type="ECO:0000256" key="1">
    <source>
        <dbReference type="ARBA" id="ARBA00001362"/>
    </source>
</evidence>
<dbReference type="InterPro" id="IPR000755">
    <property type="entry name" value="A_A_dipeptidase"/>
</dbReference>
<feature type="site" description="Transition state stabilizer" evidence="9">
    <location>
        <position position="80"/>
    </location>
</feature>
<dbReference type="PANTHER" id="PTHR43126">
    <property type="entry name" value="D-ALANYL-D-ALANINE DIPEPTIDASE"/>
    <property type="match status" value="1"/>
</dbReference>
<dbReference type="GO" id="GO:0008270">
    <property type="term" value="F:zinc ion binding"/>
    <property type="evidence" value="ECO:0007669"/>
    <property type="project" value="UniProtKB-UniRule"/>
</dbReference>
<evidence type="ECO:0000256" key="8">
    <source>
        <dbReference type="ARBA" id="ARBA00023316"/>
    </source>
</evidence>
<comment type="function">
    <text evidence="9 10">Catalyzes hydrolysis of the D-alanyl-D-alanine dipeptide.</text>
</comment>
<dbReference type="RefSeq" id="WP_158466398.1">
    <property type="nucleotide sequence ID" value="NZ_QJUE01000002.1"/>
</dbReference>
<protein>
    <recommendedName>
        <fullName evidence="9 10">D-alanyl-D-alanine dipeptidase</fullName>
        <shortName evidence="9 10">D-Ala-D-Ala dipeptidase</shortName>
        <ecNumber evidence="9 10">3.4.13.22</ecNumber>
    </recommendedName>
</protein>
<evidence type="ECO:0000256" key="5">
    <source>
        <dbReference type="ARBA" id="ARBA00022833"/>
    </source>
</evidence>
<keyword evidence="2 9" id="KW-0645">Protease</keyword>
<dbReference type="Pfam" id="PF01427">
    <property type="entry name" value="Peptidase_M15"/>
    <property type="match status" value="1"/>
</dbReference>